<reference evidence="2" key="2">
    <citation type="submission" date="2015-11" db="EMBL/GenBank/DDBJ databases">
        <authorList>
            <person name="Zhang Y."/>
            <person name="Guo Z."/>
        </authorList>
    </citation>
    <scope>NUCLEOTIDE SEQUENCE</scope>
    <source>
        <strain evidence="2">1</strain>
    </source>
</reference>
<dbReference type="PANTHER" id="PTHR33570:SF2">
    <property type="entry name" value="CARBOXYMUCONOLACTONE DECARBOXYLASE-LIKE DOMAIN-CONTAINING PROTEIN"/>
    <property type="match status" value="1"/>
</dbReference>
<accession>A0A0S4PW74</accession>
<dbReference type="EC" id="4.1.1.44" evidence="2"/>
<organism evidence="2 5">
    <name type="scientific">Helicobacter typhlonius</name>
    <dbReference type="NCBI Taxonomy" id="76936"/>
    <lineage>
        <taxon>Bacteria</taxon>
        <taxon>Pseudomonadati</taxon>
        <taxon>Campylobacterota</taxon>
        <taxon>Epsilonproteobacteria</taxon>
        <taxon>Campylobacterales</taxon>
        <taxon>Helicobacteraceae</taxon>
        <taxon>Helicobacter</taxon>
    </lineage>
</organism>
<dbReference type="InterPro" id="IPR003779">
    <property type="entry name" value="CMD-like"/>
</dbReference>
<dbReference type="EMBL" id="LN907858">
    <property type="protein sequence ID" value="CUU40252.1"/>
    <property type="molecule type" value="Genomic_DNA"/>
</dbReference>
<dbReference type="EMBL" id="JRPF02000011">
    <property type="protein sequence ID" value="TLD78007.1"/>
    <property type="molecule type" value="Genomic_DNA"/>
</dbReference>
<keyword evidence="4" id="KW-1185">Reference proteome</keyword>
<proteinExistence type="predicted"/>
<name>A0A0S4PW74_9HELI</name>
<dbReference type="Pfam" id="PF02627">
    <property type="entry name" value="CMD"/>
    <property type="match status" value="2"/>
</dbReference>
<sequence length="309" mass="33851">MREYPHKQSLERREFLKTSAKFGAVASLVSLSGFALSACDSKTSNTQTQHIQGDTMKTNLTPKAKQTFEKLFGSTDVPLSKSDPEFFSNYVNFAFDEVPTESKLELKEGLMITLASLVAIPALSEFKAILNAALKNGVEPVAIKEILYQATPYVGMGKVLDFINATNEIFAQQGIALPLESQGRVEYAQRREKGLETQRALFGEAIDKGNAAAPKDYQHIRTFLSANCFGDYYTRGGLPLKFRELLTLVYILSMGGADSQVRAHIAGNIRVGNDRGKLISVITALVPYIGYPRSLNALSALDEIAPLSN</sequence>
<dbReference type="OrthoDB" id="9793083at2"/>
<dbReference type="RefSeq" id="WP_081951360.1">
    <property type="nucleotide sequence ID" value="NZ_CAOMNX010000029.1"/>
</dbReference>
<evidence type="ECO:0000313" key="2">
    <source>
        <dbReference type="EMBL" id="CUU40252.1"/>
    </source>
</evidence>
<evidence type="ECO:0000259" key="1">
    <source>
        <dbReference type="Pfam" id="PF02627"/>
    </source>
</evidence>
<evidence type="ECO:0000313" key="3">
    <source>
        <dbReference type="EMBL" id="TLD78007.1"/>
    </source>
</evidence>
<dbReference type="InterPro" id="IPR029032">
    <property type="entry name" value="AhpD-like"/>
</dbReference>
<reference evidence="5" key="3">
    <citation type="submission" date="2015-11" db="EMBL/GenBank/DDBJ databases">
        <authorList>
            <person name="Anvar S.Y."/>
        </authorList>
    </citation>
    <scope>NUCLEOTIDE SEQUENCE [LARGE SCALE GENOMIC DNA]</scope>
</reference>
<dbReference type="Proteomes" id="UP000029925">
    <property type="component" value="Unassembled WGS sequence"/>
</dbReference>
<evidence type="ECO:0000313" key="5">
    <source>
        <dbReference type="Proteomes" id="UP000064525"/>
    </source>
</evidence>
<dbReference type="PROSITE" id="PS51318">
    <property type="entry name" value="TAT"/>
    <property type="match status" value="1"/>
</dbReference>
<keyword evidence="2" id="KW-0456">Lyase</keyword>
<dbReference type="Gene3D" id="1.20.1290.10">
    <property type="entry name" value="AhpD-like"/>
    <property type="match status" value="1"/>
</dbReference>
<dbReference type="PANTHER" id="PTHR33570">
    <property type="entry name" value="4-CARBOXYMUCONOLACTONE DECARBOXYLASE FAMILY PROTEIN"/>
    <property type="match status" value="1"/>
</dbReference>
<feature type="domain" description="Carboxymuconolactone decarboxylase-like" evidence="1">
    <location>
        <begin position="224"/>
        <end position="303"/>
    </location>
</feature>
<gene>
    <name evidence="2" type="ORF">BN2458_PEG1367</name>
    <name evidence="3" type="ORF">LS75_007970</name>
</gene>
<feature type="domain" description="Carboxymuconolactone decarboxylase-like" evidence="1">
    <location>
        <begin position="84"/>
        <end position="168"/>
    </location>
</feature>
<dbReference type="InterPro" id="IPR006311">
    <property type="entry name" value="TAT_signal"/>
</dbReference>
<dbReference type="GO" id="GO:0047575">
    <property type="term" value="F:4-carboxymuconolactone decarboxylase activity"/>
    <property type="evidence" value="ECO:0007669"/>
    <property type="project" value="UniProtKB-EC"/>
</dbReference>
<dbReference type="KEGG" id="hty:BN2458_PEG1367"/>
<dbReference type="Proteomes" id="UP000064525">
    <property type="component" value="Chromosome I"/>
</dbReference>
<dbReference type="GeneID" id="78151559"/>
<dbReference type="GO" id="GO:0051920">
    <property type="term" value="F:peroxiredoxin activity"/>
    <property type="evidence" value="ECO:0007669"/>
    <property type="project" value="InterPro"/>
</dbReference>
<reference evidence="3 4" key="1">
    <citation type="journal article" date="2014" name="Genome Announc.">
        <title>Draft genome sequences of eight enterohepatic helicobacter species isolated from both laboratory and wild rodents.</title>
        <authorList>
            <person name="Sheh A."/>
            <person name="Shen Z."/>
            <person name="Fox J.G."/>
        </authorList>
    </citation>
    <scope>NUCLEOTIDE SEQUENCE [LARGE SCALE GENOMIC DNA]</scope>
    <source>
        <strain evidence="3 4">MIT 98-6810</strain>
    </source>
</reference>
<dbReference type="InterPro" id="IPR052512">
    <property type="entry name" value="4CMD/NDH-1_regulator"/>
</dbReference>
<evidence type="ECO:0000313" key="4">
    <source>
        <dbReference type="Proteomes" id="UP000029925"/>
    </source>
</evidence>
<dbReference type="AlphaFoldDB" id="A0A0S4PW74"/>
<dbReference type="SUPFAM" id="SSF69118">
    <property type="entry name" value="AhpD-like"/>
    <property type="match status" value="1"/>
</dbReference>
<dbReference type="STRING" id="76936.BN2458_PEG1367"/>
<dbReference type="PATRIC" id="fig|76936.10.peg.1335"/>
<protein>
    <submittedName>
        <fullName evidence="2 3">Carboxymuconolactone decarboxylase</fullName>
        <ecNumber evidence="2">4.1.1.44</ecNumber>
    </submittedName>
</protein>